<dbReference type="FunFam" id="3.40.50.300:FF:000527">
    <property type="entry name" value="Tyrosine-protein kinase etk"/>
    <property type="match status" value="1"/>
</dbReference>
<dbReference type="GO" id="GO:0005524">
    <property type="term" value="F:ATP binding"/>
    <property type="evidence" value="ECO:0007669"/>
    <property type="project" value="UniProtKB-KW"/>
</dbReference>
<accession>A0A1L3GSS8</accession>
<dbReference type="NCBIfam" id="TIGR01007">
    <property type="entry name" value="eps_fam"/>
    <property type="match status" value="1"/>
</dbReference>
<keyword evidence="8" id="KW-0829">Tyrosine-protein kinase</keyword>
<reference evidence="14 15" key="1">
    <citation type="journal article" date="2017" name="Genome Announc.">
        <title>Complete Genome Sequences of Two Acetylene-Fermenting Pelobacter acetylenicus Strains.</title>
        <authorList>
            <person name="Sutton J.M."/>
            <person name="Baesman S.M."/>
            <person name="Fierst J.L."/>
            <person name="Poret-Peterson A.T."/>
            <person name="Oremland R.S."/>
            <person name="Dunlap D.S."/>
            <person name="Akob D.M."/>
        </authorList>
    </citation>
    <scope>NUCLEOTIDE SEQUENCE [LARGE SCALE GENOMIC DNA]</scope>
    <source>
        <strain evidence="14 15">SFB93</strain>
    </source>
</reference>
<dbReference type="Gene3D" id="3.40.50.300">
    <property type="entry name" value="P-loop containing nucleotide triphosphate hydrolases"/>
    <property type="match status" value="1"/>
</dbReference>
<dbReference type="STRING" id="1842532.A7E78_03185"/>
<evidence type="ECO:0000256" key="4">
    <source>
        <dbReference type="ARBA" id="ARBA00022679"/>
    </source>
</evidence>
<feature type="transmembrane region" description="Helical" evidence="11">
    <location>
        <begin position="21"/>
        <end position="44"/>
    </location>
</feature>
<comment type="similarity">
    <text evidence="2">Belongs to the etk/wzc family.</text>
</comment>
<protein>
    <recommendedName>
        <fullName evidence="3">non-specific protein-tyrosine kinase</fullName>
        <ecNumber evidence="3">2.7.10.2</ecNumber>
    </recommendedName>
</protein>
<feature type="domain" description="Tyrosine-protein kinase G-rich" evidence="13">
    <location>
        <begin position="391"/>
        <end position="461"/>
    </location>
</feature>
<keyword evidence="5" id="KW-0547">Nucleotide-binding</keyword>
<feature type="domain" description="AAA" evidence="12">
    <location>
        <begin position="531"/>
        <end position="657"/>
    </location>
</feature>
<evidence type="ECO:0000256" key="11">
    <source>
        <dbReference type="SAM" id="Phobius"/>
    </source>
</evidence>
<dbReference type="Pfam" id="PF13807">
    <property type="entry name" value="GNVR"/>
    <property type="match status" value="1"/>
</dbReference>
<proteinExistence type="inferred from homology"/>
<evidence type="ECO:0000256" key="7">
    <source>
        <dbReference type="ARBA" id="ARBA00022840"/>
    </source>
</evidence>
<dbReference type="EC" id="2.7.10.2" evidence="3"/>
<keyword evidence="11" id="KW-0812">Transmembrane</keyword>
<dbReference type="InterPro" id="IPR027417">
    <property type="entry name" value="P-loop_NTPase"/>
</dbReference>
<dbReference type="Proteomes" id="UP000182517">
    <property type="component" value="Chromosome"/>
</dbReference>
<dbReference type="Pfam" id="PF13614">
    <property type="entry name" value="AAA_31"/>
    <property type="match status" value="1"/>
</dbReference>
<gene>
    <name evidence="14" type="ORF">A7E78_03185</name>
</gene>
<dbReference type="GO" id="GO:0042802">
    <property type="term" value="F:identical protein binding"/>
    <property type="evidence" value="ECO:0007669"/>
    <property type="project" value="UniProtKB-ARBA"/>
</dbReference>
<evidence type="ECO:0000256" key="1">
    <source>
        <dbReference type="ARBA" id="ARBA00007316"/>
    </source>
</evidence>
<evidence type="ECO:0000256" key="10">
    <source>
        <dbReference type="SAM" id="Coils"/>
    </source>
</evidence>
<keyword evidence="11" id="KW-0472">Membrane</keyword>
<dbReference type="CDD" id="cd05387">
    <property type="entry name" value="BY-kinase"/>
    <property type="match status" value="1"/>
</dbReference>
<evidence type="ECO:0000256" key="9">
    <source>
        <dbReference type="ARBA" id="ARBA00051245"/>
    </source>
</evidence>
<keyword evidence="7" id="KW-0067">ATP-binding</keyword>
<dbReference type="InterPro" id="IPR032807">
    <property type="entry name" value="GNVR"/>
</dbReference>
<dbReference type="EMBL" id="CP015519">
    <property type="protein sequence ID" value="APG29004.1"/>
    <property type="molecule type" value="Genomic_DNA"/>
</dbReference>
<keyword evidence="4" id="KW-0808">Transferase</keyword>
<evidence type="ECO:0000259" key="12">
    <source>
        <dbReference type="Pfam" id="PF13614"/>
    </source>
</evidence>
<name>A0A1L3GSS8_9BACT</name>
<evidence type="ECO:0000313" key="14">
    <source>
        <dbReference type="EMBL" id="APG29004.1"/>
    </source>
</evidence>
<dbReference type="AlphaFoldDB" id="A0A1L3GSS8"/>
<keyword evidence="10" id="KW-0175">Coiled coil</keyword>
<evidence type="ECO:0000256" key="3">
    <source>
        <dbReference type="ARBA" id="ARBA00011903"/>
    </source>
</evidence>
<dbReference type="InterPro" id="IPR005702">
    <property type="entry name" value="Wzc-like_C"/>
</dbReference>
<evidence type="ECO:0000256" key="5">
    <source>
        <dbReference type="ARBA" id="ARBA00022741"/>
    </source>
</evidence>
<evidence type="ECO:0000313" key="15">
    <source>
        <dbReference type="Proteomes" id="UP000182517"/>
    </source>
</evidence>
<dbReference type="GO" id="GO:0005886">
    <property type="term" value="C:plasma membrane"/>
    <property type="evidence" value="ECO:0007669"/>
    <property type="project" value="UniProtKB-ARBA"/>
</dbReference>
<dbReference type="InterPro" id="IPR025669">
    <property type="entry name" value="AAA_dom"/>
</dbReference>
<dbReference type="KEGG" id="pef:A7E78_03185"/>
<comment type="similarity">
    <text evidence="1">Belongs to the CpsD/CapB family.</text>
</comment>
<organism evidence="14 15">
    <name type="scientific">Syntrophotalea acetylenivorans</name>
    <dbReference type="NCBI Taxonomy" id="1842532"/>
    <lineage>
        <taxon>Bacteria</taxon>
        <taxon>Pseudomonadati</taxon>
        <taxon>Thermodesulfobacteriota</taxon>
        <taxon>Desulfuromonadia</taxon>
        <taxon>Desulfuromonadales</taxon>
        <taxon>Syntrophotaleaceae</taxon>
        <taxon>Syntrophotalea</taxon>
    </lineage>
</organism>
<dbReference type="PANTHER" id="PTHR32309">
    <property type="entry name" value="TYROSINE-PROTEIN KINASE"/>
    <property type="match status" value="1"/>
</dbReference>
<evidence type="ECO:0000256" key="6">
    <source>
        <dbReference type="ARBA" id="ARBA00022777"/>
    </source>
</evidence>
<dbReference type="SUPFAM" id="SSF52540">
    <property type="entry name" value="P-loop containing nucleoside triphosphate hydrolases"/>
    <property type="match status" value="1"/>
</dbReference>
<evidence type="ECO:0000256" key="2">
    <source>
        <dbReference type="ARBA" id="ARBA00008883"/>
    </source>
</evidence>
<sequence length="725" mass="81625">MNKEELHLRDVIRIINKRRHILLVFLLSVVVLVSVATFIMTPLYEGVTKVMIEKTEGGDLTGSYNRSSYDPIFHETQFQLIKSRAVARRVVNILSLEENYDALIGKTVQKTSPLRFFAMELKALPERVRNLFKSDEDSPKNDAAESSKKDDLAKIISEQILVRPIEGSRIVNISYLSPNPELSALIANTTAKAYIEETLEMKLSSTRNSLQWMTKKAETEAKKLRQSEMELQNYMKANNIVTIEDRMTVTPQKLSEINIQLIRSQSRRKELEALYSKVRKVGRDYRAATTVSAISSDPSLQAIRAQIVETEKNIMELSNKYGAKHPLMVKVKGDLQVLRRKRNQEIDRLVESIKNEYELAQANERSLRSQLGSTKNEALLLNEKFIQYGALKRSVDTNRQLHDALMLKLKEKSITEETSPINLWIVEKASVPLKPARPWVAVNLLLALVIGTLGGIGLTFFLEYLDNTIKDPEDVEARFGIPILTTIGRWRDSEKGLDQVVLNEPQSQFAESYRALRTAIQLSFPDSPPKKILLTSSEPGEGKTTTSVNLAFALARSDNRVLLIEGDLRKPRFHKLLKLNNAKGLSSYLAGVADSQIIQKGALPHLAVIPAGPIPPNPSELLASNRMKMLLESMSKEFDFIICDSPPLLPVADTRILCRLFDGVILLSRFGVTTYEVLGRSNKLLDDMGARRLGLVINGFDAQKSGYYHQDYYYAEKPKDSPAAS</sequence>
<keyword evidence="11" id="KW-1133">Transmembrane helix</keyword>
<dbReference type="GO" id="GO:0004715">
    <property type="term" value="F:non-membrane spanning protein tyrosine kinase activity"/>
    <property type="evidence" value="ECO:0007669"/>
    <property type="project" value="UniProtKB-EC"/>
</dbReference>
<comment type="catalytic activity">
    <reaction evidence="9">
        <text>L-tyrosyl-[protein] + ATP = O-phospho-L-tyrosyl-[protein] + ADP + H(+)</text>
        <dbReference type="Rhea" id="RHEA:10596"/>
        <dbReference type="Rhea" id="RHEA-COMP:10136"/>
        <dbReference type="Rhea" id="RHEA-COMP:20101"/>
        <dbReference type="ChEBI" id="CHEBI:15378"/>
        <dbReference type="ChEBI" id="CHEBI:30616"/>
        <dbReference type="ChEBI" id="CHEBI:46858"/>
        <dbReference type="ChEBI" id="CHEBI:61978"/>
        <dbReference type="ChEBI" id="CHEBI:456216"/>
        <dbReference type="EC" id="2.7.10.2"/>
    </reaction>
</comment>
<dbReference type="PANTHER" id="PTHR32309:SF13">
    <property type="entry name" value="FERRIC ENTEROBACTIN TRANSPORT PROTEIN FEPE"/>
    <property type="match status" value="1"/>
</dbReference>
<evidence type="ECO:0000256" key="8">
    <source>
        <dbReference type="ARBA" id="ARBA00023137"/>
    </source>
</evidence>
<feature type="transmembrane region" description="Helical" evidence="11">
    <location>
        <begin position="439"/>
        <end position="462"/>
    </location>
</feature>
<evidence type="ECO:0000259" key="13">
    <source>
        <dbReference type="Pfam" id="PF13807"/>
    </source>
</evidence>
<keyword evidence="6" id="KW-0418">Kinase</keyword>
<keyword evidence="15" id="KW-1185">Reference proteome</keyword>
<dbReference type="InterPro" id="IPR050445">
    <property type="entry name" value="Bact_polysacc_biosynth/exp"/>
</dbReference>
<feature type="coiled-coil region" evidence="10">
    <location>
        <begin position="300"/>
        <end position="370"/>
    </location>
</feature>